<evidence type="ECO:0000313" key="8">
    <source>
        <dbReference type="Proteomes" id="UP000559256"/>
    </source>
</evidence>
<keyword evidence="5" id="KW-0472">Membrane</keyword>
<feature type="domain" description="Peptidase A1" evidence="6">
    <location>
        <begin position="100"/>
        <end position="446"/>
    </location>
</feature>
<evidence type="ECO:0000256" key="5">
    <source>
        <dbReference type="SAM" id="Phobius"/>
    </source>
</evidence>
<dbReference type="GO" id="GO:0006508">
    <property type="term" value="P:proteolysis"/>
    <property type="evidence" value="ECO:0007669"/>
    <property type="project" value="UniProtKB-KW"/>
</dbReference>
<evidence type="ECO:0000256" key="2">
    <source>
        <dbReference type="ARBA" id="ARBA00022750"/>
    </source>
</evidence>
<evidence type="ECO:0000256" key="3">
    <source>
        <dbReference type="RuleBase" id="RU000454"/>
    </source>
</evidence>
<sequence>MIRVQALSWLCSSPRLVIGHFRLSVVLLLKREAWRGLSNTNFMRFLAGSLLSCALVSAVTAVQLDLIGRRVGYSSLYRRDDAGQFGNGSHALSNNADILYFTNITVGGRQFTVVIDTGSSDLWVSGDVPGALNLTNPAIVTLPFAKGQVNGFINTVEVQYDGFTIQDQAFINAFDVEDIGLQIDGIIGLGPSANSNLKRKVGGDPRADPPLDRIFQENPNTPNFMTLLLSRNTTLEGTSVHTWPAQLAIGAVAPGLESIQGMPKLPALVDQFGIQHWQTLLDENGIAVNGQRISTKTSIQNPTAGTPNQIHVALDSGFSIAQVPKYVADAMYSDVPGAKFIQDGATELGQAFAGIVNFWCLPCEAEVNVSFFFGGNEYPVSPLDLNVPVGKDPNGQEVCIAYYQQISDSLLQNQADFGAFDMILGPAFLRNVYTLINFGNFVGGSTSNVAPPFIQLLSIADKNQMHQDFVSARLNGGQNGGQSPTDNASPADPGSGSSSHDDNGSPSHLPGILGLSLGLSVLVYMLGF</sequence>
<keyword evidence="3" id="KW-0645">Protease</keyword>
<protein>
    <recommendedName>
        <fullName evidence="6">Peptidase A1 domain-containing protein</fullName>
    </recommendedName>
</protein>
<dbReference type="AlphaFoldDB" id="A0A8H5LU34"/>
<dbReference type="CDD" id="cd05471">
    <property type="entry name" value="pepsin_like"/>
    <property type="match status" value="1"/>
</dbReference>
<dbReference type="GO" id="GO:0004190">
    <property type="term" value="F:aspartic-type endopeptidase activity"/>
    <property type="evidence" value="ECO:0007669"/>
    <property type="project" value="UniProtKB-KW"/>
</dbReference>
<gene>
    <name evidence="7" type="ORF">D9758_002624</name>
</gene>
<dbReference type="InterPro" id="IPR001461">
    <property type="entry name" value="Aspartic_peptidase_A1"/>
</dbReference>
<evidence type="ECO:0000256" key="1">
    <source>
        <dbReference type="ARBA" id="ARBA00007447"/>
    </source>
</evidence>
<dbReference type="InterPro" id="IPR021109">
    <property type="entry name" value="Peptidase_aspartic_dom_sf"/>
</dbReference>
<keyword evidence="5" id="KW-1133">Transmembrane helix</keyword>
<feature type="region of interest" description="Disordered" evidence="4">
    <location>
        <begin position="472"/>
        <end position="506"/>
    </location>
</feature>
<dbReference type="InterPro" id="IPR033121">
    <property type="entry name" value="PEPTIDASE_A1"/>
</dbReference>
<dbReference type="PROSITE" id="PS00141">
    <property type="entry name" value="ASP_PROTEASE"/>
    <property type="match status" value="1"/>
</dbReference>
<feature type="compositionally biased region" description="Low complexity" evidence="4">
    <location>
        <begin position="487"/>
        <end position="506"/>
    </location>
</feature>
<dbReference type="SUPFAM" id="SSF50630">
    <property type="entry name" value="Acid proteases"/>
    <property type="match status" value="1"/>
</dbReference>
<keyword evidence="8" id="KW-1185">Reference proteome</keyword>
<keyword evidence="5" id="KW-0812">Transmembrane</keyword>
<comment type="similarity">
    <text evidence="1 3">Belongs to the peptidase A1 family.</text>
</comment>
<keyword evidence="2 3" id="KW-0064">Aspartyl protease</keyword>
<dbReference type="OrthoDB" id="15189at2759"/>
<dbReference type="PANTHER" id="PTHR47966">
    <property type="entry name" value="BETA-SITE APP-CLEAVING ENZYME, ISOFORM A-RELATED"/>
    <property type="match status" value="1"/>
</dbReference>
<evidence type="ECO:0000259" key="6">
    <source>
        <dbReference type="PROSITE" id="PS51767"/>
    </source>
</evidence>
<organism evidence="7 8">
    <name type="scientific">Tetrapyrgos nigripes</name>
    <dbReference type="NCBI Taxonomy" id="182062"/>
    <lineage>
        <taxon>Eukaryota</taxon>
        <taxon>Fungi</taxon>
        <taxon>Dikarya</taxon>
        <taxon>Basidiomycota</taxon>
        <taxon>Agaricomycotina</taxon>
        <taxon>Agaricomycetes</taxon>
        <taxon>Agaricomycetidae</taxon>
        <taxon>Agaricales</taxon>
        <taxon>Marasmiineae</taxon>
        <taxon>Marasmiaceae</taxon>
        <taxon>Tetrapyrgos</taxon>
    </lineage>
</organism>
<dbReference type="EMBL" id="JAACJM010000013">
    <property type="protein sequence ID" value="KAF5369411.1"/>
    <property type="molecule type" value="Genomic_DNA"/>
</dbReference>
<dbReference type="Proteomes" id="UP000559256">
    <property type="component" value="Unassembled WGS sequence"/>
</dbReference>
<dbReference type="Pfam" id="PF00026">
    <property type="entry name" value="Asp"/>
    <property type="match status" value="2"/>
</dbReference>
<dbReference type="PANTHER" id="PTHR47966:SF51">
    <property type="entry name" value="BETA-SITE APP-CLEAVING ENZYME, ISOFORM A-RELATED"/>
    <property type="match status" value="1"/>
</dbReference>
<reference evidence="7 8" key="1">
    <citation type="journal article" date="2020" name="ISME J.">
        <title>Uncovering the hidden diversity of litter-decomposition mechanisms in mushroom-forming fungi.</title>
        <authorList>
            <person name="Floudas D."/>
            <person name="Bentzer J."/>
            <person name="Ahren D."/>
            <person name="Johansson T."/>
            <person name="Persson P."/>
            <person name="Tunlid A."/>
        </authorList>
    </citation>
    <scope>NUCLEOTIDE SEQUENCE [LARGE SCALE GENOMIC DNA]</scope>
    <source>
        <strain evidence="7 8">CBS 291.85</strain>
    </source>
</reference>
<comment type="caution">
    <text evidence="7">The sequence shown here is derived from an EMBL/GenBank/DDBJ whole genome shotgun (WGS) entry which is preliminary data.</text>
</comment>
<keyword evidence="3" id="KW-0378">Hydrolase</keyword>
<feature type="transmembrane region" description="Helical" evidence="5">
    <location>
        <begin position="41"/>
        <end position="64"/>
    </location>
</feature>
<dbReference type="InterPro" id="IPR034164">
    <property type="entry name" value="Pepsin-like_dom"/>
</dbReference>
<accession>A0A8H5LU34</accession>
<dbReference type="Gene3D" id="2.40.70.10">
    <property type="entry name" value="Acid Proteases"/>
    <property type="match status" value="2"/>
</dbReference>
<evidence type="ECO:0000256" key="4">
    <source>
        <dbReference type="SAM" id="MobiDB-lite"/>
    </source>
</evidence>
<dbReference type="InterPro" id="IPR001969">
    <property type="entry name" value="Aspartic_peptidase_AS"/>
</dbReference>
<dbReference type="PRINTS" id="PR00792">
    <property type="entry name" value="PEPSIN"/>
</dbReference>
<name>A0A8H5LU34_9AGAR</name>
<evidence type="ECO:0000313" key="7">
    <source>
        <dbReference type="EMBL" id="KAF5369411.1"/>
    </source>
</evidence>
<dbReference type="PROSITE" id="PS51767">
    <property type="entry name" value="PEPTIDASE_A1"/>
    <property type="match status" value="1"/>
</dbReference>
<proteinExistence type="inferred from homology"/>